<evidence type="ECO:0000256" key="14">
    <source>
        <dbReference type="ARBA" id="ARBA00047700"/>
    </source>
</evidence>
<dbReference type="Gene3D" id="3.30.470.20">
    <property type="entry name" value="ATP-grasp fold, B domain"/>
    <property type="match status" value="1"/>
</dbReference>
<comment type="cofactor">
    <cofactor evidence="1">
        <name>Mg(2+)</name>
        <dbReference type="ChEBI" id="CHEBI:18420"/>
    </cofactor>
</comment>
<comment type="pathway">
    <text evidence="3">Carbohydrate biosynthesis; gluconeogenesis.</text>
</comment>
<evidence type="ECO:0000256" key="3">
    <source>
        <dbReference type="ARBA" id="ARBA00004742"/>
    </source>
</evidence>
<organism evidence="16 17">
    <name type="scientific">Pseudonocardia adelaidensis</name>
    <dbReference type="NCBI Taxonomy" id="648754"/>
    <lineage>
        <taxon>Bacteria</taxon>
        <taxon>Bacillati</taxon>
        <taxon>Actinomycetota</taxon>
        <taxon>Actinomycetes</taxon>
        <taxon>Pseudonocardiales</taxon>
        <taxon>Pseudonocardiaceae</taxon>
        <taxon>Pseudonocardia</taxon>
    </lineage>
</organism>
<dbReference type="InterPro" id="IPR000595">
    <property type="entry name" value="cNMP-bd_dom"/>
</dbReference>
<keyword evidence="17" id="KW-1185">Reference proteome</keyword>
<evidence type="ECO:0000256" key="5">
    <source>
        <dbReference type="ARBA" id="ARBA00011996"/>
    </source>
</evidence>
<accession>A0ABP9NPU6</accession>
<dbReference type="PANTHER" id="PTHR43030:SF1">
    <property type="entry name" value="PHOSPHOENOLPYRUVATE SYNTHASE"/>
    <property type="match status" value="1"/>
</dbReference>
<evidence type="ECO:0000256" key="4">
    <source>
        <dbReference type="ARBA" id="ARBA00007837"/>
    </source>
</evidence>
<dbReference type="PANTHER" id="PTHR43030">
    <property type="entry name" value="PHOSPHOENOLPYRUVATE SYNTHASE"/>
    <property type="match status" value="1"/>
</dbReference>
<dbReference type="InterPro" id="IPR006319">
    <property type="entry name" value="PEP_synth"/>
</dbReference>
<dbReference type="Gene3D" id="3.30.1490.20">
    <property type="entry name" value="ATP-grasp fold, A domain"/>
    <property type="match status" value="1"/>
</dbReference>
<evidence type="ECO:0000313" key="17">
    <source>
        <dbReference type="Proteomes" id="UP001500804"/>
    </source>
</evidence>
<dbReference type="Pfam" id="PF01326">
    <property type="entry name" value="PPDK_N"/>
    <property type="match status" value="1"/>
</dbReference>
<dbReference type="SUPFAM" id="SSF56059">
    <property type="entry name" value="Glutathione synthetase ATP-binding domain-like"/>
    <property type="match status" value="1"/>
</dbReference>
<comment type="caution">
    <text evidence="16">The sequence shown here is derived from an EMBL/GenBank/DDBJ whole genome shotgun (WGS) entry which is preliminary data.</text>
</comment>
<keyword evidence="11" id="KW-0067">ATP-binding</keyword>
<sequence length="402" mass="43035">MHCLAATLWTNNVDRAHRVAQSLDVGFAWGEHLEAARPDQDDRSNDQPEPHVTAPYIVRIDNAGGADADLLGGKGASLARLTDAGLRVPPGFVVSTQAYRHAVLDGIRDQLDAAVAAVPAHASSDEMDAACARVRALVAAVELDEAVAESIHEAYLALGDDVAVAVRSSSAVEDSVEHSFAGEHDTYLWVRGVDEVIARVLDCWASMFTTRAMEYRRKAGLSGGGDAMAVVVQEMVEARAAGVFMTLDPENGDRSKIAVEAIWGLGEPLVSGTATPDSFKIDKVTGEVVHRSVVDKPIEMVRAEHGTGTATVEVAADRRETQSLTEDELAELLRLARIVEKHFGCPQDGEFAIKQGGGADSVYLVQSRPETVWSHRSVEKASTGATLMDSILSHLVPDRDAK</sequence>
<evidence type="ECO:0000256" key="2">
    <source>
        <dbReference type="ARBA" id="ARBA00002988"/>
    </source>
</evidence>
<dbReference type="EMBL" id="BAABJO010000014">
    <property type="protein sequence ID" value="GAA5125916.1"/>
    <property type="molecule type" value="Genomic_DNA"/>
</dbReference>
<evidence type="ECO:0000256" key="12">
    <source>
        <dbReference type="ARBA" id="ARBA00022842"/>
    </source>
</evidence>
<evidence type="ECO:0000256" key="7">
    <source>
        <dbReference type="ARBA" id="ARBA00022679"/>
    </source>
</evidence>
<feature type="domain" description="Cyclic nucleotide-binding" evidence="15">
    <location>
        <begin position="320"/>
        <end position="367"/>
    </location>
</feature>
<keyword evidence="12" id="KW-0460">Magnesium</keyword>
<keyword evidence="8" id="KW-0479">Metal-binding</keyword>
<dbReference type="PROSITE" id="PS50042">
    <property type="entry name" value="CNMP_BINDING_3"/>
    <property type="match status" value="1"/>
</dbReference>
<dbReference type="Proteomes" id="UP001500804">
    <property type="component" value="Unassembled WGS sequence"/>
</dbReference>
<dbReference type="EC" id="2.7.9.2" evidence="5"/>
<evidence type="ECO:0000256" key="10">
    <source>
        <dbReference type="ARBA" id="ARBA00022777"/>
    </source>
</evidence>
<evidence type="ECO:0000256" key="8">
    <source>
        <dbReference type="ARBA" id="ARBA00022723"/>
    </source>
</evidence>
<comment type="catalytic activity">
    <reaction evidence="14">
        <text>pyruvate + ATP + H2O = phosphoenolpyruvate + AMP + phosphate + 2 H(+)</text>
        <dbReference type="Rhea" id="RHEA:11364"/>
        <dbReference type="ChEBI" id="CHEBI:15361"/>
        <dbReference type="ChEBI" id="CHEBI:15377"/>
        <dbReference type="ChEBI" id="CHEBI:15378"/>
        <dbReference type="ChEBI" id="CHEBI:30616"/>
        <dbReference type="ChEBI" id="CHEBI:43474"/>
        <dbReference type="ChEBI" id="CHEBI:58702"/>
        <dbReference type="ChEBI" id="CHEBI:456215"/>
        <dbReference type="EC" id="2.7.9.2"/>
    </reaction>
</comment>
<evidence type="ECO:0000256" key="1">
    <source>
        <dbReference type="ARBA" id="ARBA00001946"/>
    </source>
</evidence>
<evidence type="ECO:0000256" key="11">
    <source>
        <dbReference type="ARBA" id="ARBA00022840"/>
    </source>
</evidence>
<keyword evidence="7" id="KW-0808">Transferase</keyword>
<evidence type="ECO:0000313" key="16">
    <source>
        <dbReference type="EMBL" id="GAA5125916.1"/>
    </source>
</evidence>
<reference evidence="17" key="1">
    <citation type="journal article" date="2019" name="Int. J. Syst. Evol. Microbiol.">
        <title>The Global Catalogue of Microorganisms (GCM) 10K type strain sequencing project: providing services to taxonomists for standard genome sequencing and annotation.</title>
        <authorList>
            <consortium name="The Broad Institute Genomics Platform"/>
            <consortium name="The Broad Institute Genome Sequencing Center for Infectious Disease"/>
            <person name="Wu L."/>
            <person name="Ma J."/>
        </authorList>
    </citation>
    <scope>NUCLEOTIDE SEQUENCE [LARGE SCALE GENOMIC DNA]</scope>
    <source>
        <strain evidence="17">JCM 18302</strain>
    </source>
</reference>
<dbReference type="InterPro" id="IPR002192">
    <property type="entry name" value="PPDK_AMP/ATP-bd"/>
</dbReference>
<gene>
    <name evidence="16" type="ORF">GCM10023320_40990</name>
</gene>
<comment type="function">
    <text evidence="2">Catalyzes the phosphorylation of pyruvate to phosphoenolpyruvate.</text>
</comment>
<name>A0ABP9NPU6_9PSEU</name>
<dbReference type="InterPro" id="IPR013815">
    <property type="entry name" value="ATP_grasp_subdomain_1"/>
</dbReference>
<comment type="similarity">
    <text evidence="4">Belongs to the PEP-utilizing enzyme family.</text>
</comment>
<evidence type="ECO:0000256" key="6">
    <source>
        <dbReference type="ARBA" id="ARBA00021623"/>
    </source>
</evidence>
<protein>
    <recommendedName>
        <fullName evidence="6">Phosphoenolpyruvate synthase</fullName>
        <ecNumber evidence="5">2.7.9.2</ecNumber>
    </recommendedName>
    <alternativeName>
        <fullName evidence="13">Pyruvate, water dikinase</fullName>
    </alternativeName>
</protein>
<evidence type="ECO:0000256" key="13">
    <source>
        <dbReference type="ARBA" id="ARBA00033470"/>
    </source>
</evidence>
<keyword evidence="10" id="KW-0418">Kinase</keyword>
<evidence type="ECO:0000256" key="9">
    <source>
        <dbReference type="ARBA" id="ARBA00022741"/>
    </source>
</evidence>
<proteinExistence type="inferred from homology"/>
<keyword evidence="9" id="KW-0547">Nucleotide-binding</keyword>
<evidence type="ECO:0000259" key="15">
    <source>
        <dbReference type="PROSITE" id="PS50042"/>
    </source>
</evidence>